<dbReference type="Proteomes" id="UP001054837">
    <property type="component" value="Unassembled WGS sequence"/>
</dbReference>
<reference evidence="2 3" key="1">
    <citation type="submission" date="2021-06" db="EMBL/GenBank/DDBJ databases">
        <title>Caerostris darwini draft genome.</title>
        <authorList>
            <person name="Kono N."/>
            <person name="Arakawa K."/>
        </authorList>
    </citation>
    <scope>NUCLEOTIDE SEQUENCE [LARGE SCALE GENOMIC DNA]</scope>
</reference>
<accession>A0AAV4S7E5</accession>
<evidence type="ECO:0000313" key="3">
    <source>
        <dbReference type="Proteomes" id="UP001054837"/>
    </source>
</evidence>
<feature type="region of interest" description="Disordered" evidence="1">
    <location>
        <begin position="1"/>
        <end position="30"/>
    </location>
</feature>
<comment type="caution">
    <text evidence="2">The sequence shown here is derived from an EMBL/GenBank/DDBJ whole genome shotgun (WGS) entry which is preliminary data.</text>
</comment>
<gene>
    <name evidence="2" type="ORF">CDAR_260791</name>
</gene>
<protein>
    <submittedName>
        <fullName evidence="2">Uncharacterized protein</fullName>
    </submittedName>
</protein>
<name>A0AAV4S7E5_9ARAC</name>
<sequence length="102" mass="11030">MEDAGRSKAPIPVLSANTHKRGTVPVEMGGRNYGHAETYLTAYGARHDSMCWCSVLEGSRSSDEGKTPNLCGRSYGHEETYLTAYGARDDSMPGTMIKNSLA</sequence>
<proteinExistence type="predicted"/>
<dbReference type="EMBL" id="BPLQ01007271">
    <property type="protein sequence ID" value="GIY29086.1"/>
    <property type="molecule type" value="Genomic_DNA"/>
</dbReference>
<evidence type="ECO:0000313" key="2">
    <source>
        <dbReference type="EMBL" id="GIY29086.1"/>
    </source>
</evidence>
<keyword evidence="3" id="KW-1185">Reference proteome</keyword>
<dbReference type="AlphaFoldDB" id="A0AAV4S7E5"/>
<organism evidence="2 3">
    <name type="scientific">Caerostris darwini</name>
    <dbReference type="NCBI Taxonomy" id="1538125"/>
    <lineage>
        <taxon>Eukaryota</taxon>
        <taxon>Metazoa</taxon>
        <taxon>Ecdysozoa</taxon>
        <taxon>Arthropoda</taxon>
        <taxon>Chelicerata</taxon>
        <taxon>Arachnida</taxon>
        <taxon>Araneae</taxon>
        <taxon>Araneomorphae</taxon>
        <taxon>Entelegynae</taxon>
        <taxon>Araneoidea</taxon>
        <taxon>Araneidae</taxon>
        <taxon>Caerostris</taxon>
    </lineage>
</organism>
<evidence type="ECO:0000256" key="1">
    <source>
        <dbReference type="SAM" id="MobiDB-lite"/>
    </source>
</evidence>